<comment type="caution">
    <text evidence="1">The sequence shown here is derived from an EMBL/GenBank/DDBJ whole genome shotgun (WGS) entry which is preliminary data.</text>
</comment>
<dbReference type="AlphaFoldDB" id="A0A096AY47"/>
<dbReference type="PATRIC" id="fig|742738.3.peg.4363"/>
<protein>
    <submittedName>
        <fullName evidence="1">Uncharacterized protein</fullName>
    </submittedName>
</protein>
<dbReference type="eggNOG" id="ENOG502ZAZH">
    <property type="taxonomic scope" value="Bacteria"/>
</dbReference>
<gene>
    <name evidence="1" type="ORF">HMPREF9460_04260</name>
</gene>
<dbReference type="EMBL" id="ADLO01000145">
    <property type="protein sequence ID" value="KGF51636.1"/>
    <property type="molecule type" value="Genomic_DNA"/>
</dbReference>
<accession>A0A096AY47</accession>
<dbReference type="RefSeq" id="WP_157838702.1">
    <property type="nucleotide sequence ID" value="NZ_KN174177.1"/>
</dbReference>
<reference evidence="1 2" key="1">
    <citation type="submission" date="2011-08" db="EMBL/GenBank/DDBJ databases">
        <title>The Genome Sequence of Clostridium orbiscindens 1_3_50AFAA.</title>
        <authorList>
            <consortium name="The Broad Institute Genome Sequencing Platform"/>
            <person name="Earl A."/>
            <person name="Ward D."/>
            <person name="Feldgarden M."/>
            <person name="Gevers D."/>
            <person name="Daigneault M."/>
            <person name="Strauss J."/>
            <person name="Allen-Vercoe E."/>
            <person name="Young S.K."/>
            <person name="Zeng Q."/>
            <person name="Gargeya S."/>
            <person name="Fitzgerald M."/>
            <person name="Haas B."/>
            <person name="Abouelleil A."/>
            <person name="Alvarado L."/>
            <person name="Arachchi H.M."/>
            <person name="Berlin A."/>
            <person name="Brown A."/>
            <person name="Chapman S.B."/>
            <person name="Chen Z."/>
            <person name="Dunbar C."/>
            <person name="Freedman E."/>
            <person name="Gearin G."/>
            <person name="Gellesch M."/>
            <person name="Goldberg J."/>
            <person name="Griggs A."/>
            <person name="Gujja S."/>
            <person name="Heiman D."/>
            <person name="Howarth C."/>
            <person name="Larson L."/>
            <person name="Lui A."/>
            <person name="MacDonald P.J.P."/>
            <person name="Montmayeur A."/>
            <person name="Murphy C."/>
            <person name="Neiman D."/>
            <person name="Pearson M."/>
            <person name="Priest M."/>
            <person name="Roberts A."/>
            <person name="Saif S."/>
            <person name="Shea T."/>
            <person name="Shenoy N."/>
            <person name="Sisk P."/>
            <person name="Stolte C."/>
            <person name="Sykes S."/>
            <person name="Wortman J."/>
            <person name="Nusbaum C."/>
            <person name="Birren B."/>
        </authorList>
    </citation>
    <scope>NUCLEOTIDE SEQUENCE [LARGE SCALE GENOMIC DNA]</scope>
    <source>
        <strain evidence="1 2">1_3_50AFAA</strain>
    </source>
</reference>
<evidence type="ECO:0000313" key="2">
    <source>
        <dbReference type="Proteomes" id="UP000029585"/>
    </source>
</evidence>
<name>A0A096AY47_FLAPL</name>
<evidence type="ECO:0000313" key="1">
    <source>
        <dbReference type="EMBL" id="KGF51636.1"/>
    </source>
</evidence>
<dbReference type="Proteomes" id="UP000029585">
    <property type="component" value="Unassembled WGS sequence"/>
</dbReference>
<organism evidence="1 2">
    <name type="scientific">Flavonifractor plautii 1_3_50AFAA</name>
    <dbReference type="NCBI Taxonomy" id="742738"/>
    <lineage>
        <taxon>Bacteria</taxon>
        <taxon>Bacillati</taxon>
        <taxon>Bacillota</taxon>
        <taxon>Clostridia</taxon>
        <taxon>Eubacteriales</taxon>
        <taxon>Oscillospiraceae</taxon>
        <taxon>Flavonifractor</taxon>
    </lineage>
</organism>
<dbReference type="HOGENOM" id="CLU_1394234_0_0_9"/>
<proteinExistence type="predicted"/>
<sequence length="195" mass="21890">MIKDIVTSLPLTLSSPHMTKNSTPSSKSSHSFHVYMLSKDCIYSGGGYGGQSVNVMYTIDSTAEDPIVKIFGTSMSGSYEEVVHINDIDPTNATYPELCALLAHQQRIGAYTSGANKLLIPTPLNVDPGDYSKRMDYISLIRDSLSNSNYVDLTNSTQKLLDFFERYLSKNLEKPEKFSILMQGNYIERFRIEKY</sequence>
<keyword evidence="2" id="KW-1185">Reference proteome</keyword>